<reference evidence="7 8" key="1">
    <citation type="submission" date="2019-07" db="EMBL/GenBank/DDBJ databases">
        <authorList>
            <person name="Park Y.J."/>
            <person name="Jeong S.E."/>
            <person name="Jung H.S."/>
        </authorList>
    </citation>
    <scope>NUCLEOTIDE SEQUENCE [LARGE SCALE GENOMIC DNA]</scope>
    <source>
        <strain evidence="8">P16(2019)</strain>
    </source>
</reference>
<dbReference type="EMBL" id="VLXZ01000002">
    <property type="protein sequence ID" value="TSB47670.1"/>
    <property type="molecule type" value="Genomic_DNA"/>
</dbReference>
<feature type="transmembrane region" description="Helical" evidence="5">
    <location>
        <begin position="154"/>
        <end position="173"/>
    </location>
</feature>
<organism evidence="7 8">
    <name type="scientific">Alkalicoccobacillus porphyridii</name>
    <dbReference type="NCBI Taxonomy" id="2597270"/>
    <lineage>
        <taxon>Bacteria</taxon>
        <taxon>Bacillati</taxon>
        <taxon>Bacillota</taxon>
        <taxon>Bacilli</taxon>
        <taxon>Bacillales</taxon>
        <taxon>Bacillaceae</taxon>
        <taxon>Alkalicoccobacillus</taxon>
    </lineage>
</organism>
<evidence type="ECO:0000313" key="7">
    <source>
        <dbReference type="EMBL" id="TSB47670.1"/>
    </source>
</evidence>
<dbReference type="Pfam" id="PF04893">
    <property type="entry name" value="Yip1"/>
    <property type="match status" value="1"/>
</dbReference>
<protein>
    <recommendedName>
        <fullName evidence="6">Yip1 domain-containing protein</fullName>
    </recommendedName>
</protein>
<accession>A0A554A1V1</accession>
<comment type="subcellular location">
    <subcellularLocation>
        <location evidence="1">Membrane</location>
        <topology evidence="1">Multi-pass membrane protein</topology>
    </subcellularLocation>
</comment>
<evidence type="ECO:0000256" key="5">
    <source>
        <dbReference type="SAM" id="Phobius"/>
    </source>
</evidence>
<evidence type="ECO:0000313" key="8">
    <source>
        <dbReference type="Proteomes" id="UP000318521"/>
    </source>
</evidence>
<evidence type="ECO:0000256" key="4">
    <source>
        <dbReference type="ARBA" id="ARBA00023136"/>
    </source>
</evidence>
<feature type="transmembrane region" description="Helical" evidence="5">
    <location>
        <begin position="185"/>
        <end position="204"/>
    </location>
</feature>
<dbReference type="AlphaFoldDB" id="A0A554A1V1"/>
<proteinExistence type="predicted"/>
<evidence type="ECO:0000256" key="2">
    <source>
        <dbReference type="ARBA" id="ARBA00022692"/>
    </source>
</evidence>
<keyword evidence="8" id="KW-1185">Reference proteome</keyword>
<sequence length="207" mass="23743">MMLNPWIHVWIQPKEVVRQQLERENREKYFIVFAVMIGMLVFLTRYEQNHVSVDMWRVLTISVLGGAILGPILFYLESWWVSVIGKWIGGEGTPSDLRVANMRGVILPSLVIILFQFIEMYIQGERYFVSQYALYEDGQIGLTQLYQGVEDTPVLTTLIFVASVWLLVLRFNAVGEAHGFSAWKALLVHIISIAIIALPLYLILTIL</sequence>
<keyword evidence="4 5" id="KW-0472">Membrane</keyword>
<keyword evidence="3 5" id="KW-1133">Transmembrane helix</keyword>
<feature type="transmembrane region" description="Helical" evidence="5">
    <location>
        <begin position="105"/>
        <end position="122"/>
    </location>
</feature>
<evidence type="ECO:0000256" key="3">
    <source>
        <dbReference type="ARBA" id="ARBA00022989"/>
    </source>
</evidence>
<comment type="caution">
    <text evidence="7">The sequence shown here is derived from an EMBL/GenBank/DDBJ whole genome shotgun (WGS) entry which is preliminary data.</text>
</comment>
<dbReference type="Proteomes" id="UP000318521">
    <property type="component" value="Unassembled WGS sequence"/>
</dbReference>
<feature type="domain" description="Yip1" evidence="6">
    <location>
        <begin position="7"/>
        <end position="202"/>
    </location>
</feature>
<dbReference type="GO" id="GO:0016020">
    <property type="term" value="C:membrane"/>
    <property type="evidence" value="ECO:0007669"/>
    <property type="project" value="UniProtKB-SubCell"/>
</dbReference>
<keyword evidence="2 5" id="KW-0812">Transmembrane</keyword>
<dbReference type="RefSeq" id="WP_143847129.1">
    <property type="nucleotide sequence ID" value="NZ_VLXZ01000002.1"/>
</dbReference>
<gene>
    <name evidence="7" type="ORF">FN960_03895</name>
</gene>
<dbReference type="OrthoDB" id="2987623at2"/>
<evidence type="ECO:0000259" key="6">
    <source>
        <dbReference type="Pfam" id="PF04893"/>
    </source>
</evidence>
<dbReference type="InterPro" id="IPR006977">
    <property type="entry name" value="Yip1_dom"/>
</dbReference>
<evidence type="ECO:0000256" key="1">
    <source>
        <dbReference type="ARBA" id="ARBA00004141"/>
    </source>
</evidence>
<feature type="transmembrane region" description="Helical" evidence="5">
    <location>
        <begin position="58"/>
        <end position="76"/>
    </location>
</feature>
<feature type="transmembrane region" description="Helical" evidence="5">
    <location>
        <begin position="29"/>
        <end position="46"/>
    </location>
</feature>
<name>A0A554A1V1_9BACI</name>